<dbReference type="GO" id="GO:0005739">
    <property type="term" value="C:mitochondrion"/>
    <property type="evidence" value="ECO:0007669"/>
    <property type="project" value="TreeGrafter"/>
</dbReference>
<evidence type="ECO:0000313" key="3">
    <source>
        <dbReference type="Proteomes" id="UP000807342"/>
    </source>
</evidence>
<dbReference type="Proteomes" id="UP000807342">
    <property type="component" value="Unassembled WGS sequence"/>
</dbReference>
<dbReference type="Gene3D" id="3.90.180.10">
    <property type="entry name" value="Medium-chain alcohol dehydrogenases, catalytic domain"/>
    <property type="match status" value="1"/>
</dbReference>
<dbReference type="EMBL" id="MU151073">
    <property type="protein sequence ID" value="KAF9452297.1"/>
    <property type="molecule type" value="Genomic_DNA"/>
</dbReference>
<dbReference type="PANTHER" id="PTHR11695:SF294">
    <property type="entry name" value="RETICULON-4-INTERACTING PROTEIN 1, MITOCHONDRIAL"/>
    <property type="match status" value="1"/>
</dbReference>
<dbReference type="PANTHER" id="PTHR11695">
    <property type="entry name" value="ALCOHOL DEHYDROGENASE RELATED"/>
    <property type="match status" value="1"/>
</dbReference>
<reference evidence="2" key="1">
    <citation type="submission" date="2020-11" db="EMBL/GenBank/DDBJ databases">
        <authorList>
            <consortium name="DOE Joint Genome Institute"/>
            <person name="Ahrendt S."/>
            <person name="Riley R."/>
            <person name="Andreopoulos W."/>
            <person name="Labutti K."/>
            <person name="Pangilinan J."/>
            <person name="Ruiz-Duenas F.J."/>
            <person name="Barrasa J.M."/>
            <person name="Sanchez-Garcia M."/>
            <person name="Camarero S."/>
            <person name="Miyauchi S."/>
            <person name="Serrano A."/>
            <person name="Linde D."/>
            <person name="Babiker R."/>
            <person name="Drula E."/>
            <person name="Ayuso-Fernandez I."/>
            <person name="Pacheco R."/>
            <person name="Padilla G."/>
            <person name="Ferreira P."/>
            <person name="Barriuso J."/>
            <person name="Kellner H."/>
            <person name="Castanera R."/>
            <person name="Alfaro M."/>
            <person name="Ramirez L."/>
            <person name="Pisabarro A.G."/>
            <person name="Kuo A."/>
            <person name="Tritt A."/>
            <person name="Lipzen A."/>
            <person name="He G."/>
            <person name="Yan M."/>
            <person name="Ng V."/>
            <person name="Cullen D."/>
            <person name="Martin F."/>
            <person name="Rosso M.-N."/>
            <person name="Henrissat B."/>
            <person name="Hibbett D."/>
            <person name="Martinez A.T."/>
            <person name="Grigoriev I.V."/>
        </authorList>
    </citation>
    <scope>NUCLEOTIDE SEQUENCE</scope>
    <source>
        <strain evidence="2">MF-IS2</strain>
    </source>
</reference>
<dbReference type="InterPro" id="IPR020843">
    <property type="entry name" value="ER"/>
</dbReference>
<dbReference type="InterPro" id="IPR050700">
    <property type="entry name" value="YIM1/Zinc_Alcohol_DH_Fams"/>
</dbReference>
<dbReference type="Pfam" id="PF08240">
    <property type="entry name" value="ADH_N"/>
    <property type="match status" value="1"/>
</dbReference>
<dbReference type="AlphaFoldDB" id="A0A9P5XIX4"/>
<dbReference type="InterPro" id="IPR036291">
    <property type="entry name" value="NAD(P)-bd_dom_sf"/>
</dbReference>
<organism evidence="2 3">
    <name type="scientific">Macrolepiota fuliginosa MF-IS2</name>
    <dbReference type="NCBI Taxonomy" id="1400762"/>
    <lineage>
        <taxon>Eukaryota</taxon>
        <taxon>Fungi</taxon>
        <taxon>Dikarya</taxon>
        <taxon>Basidiomycota</taxon>
        <taxon>Agaricomycotina</taxon>
        <taxon>Agaricomycetes</taxon>
        <taxon>Agaricomycetidae</taxon>
        <taxon>Agaricales</taxon>
        <taxon>Agaricineae</taxon>
        <taxon>Agaricaceae</taxon>
        <taxon>Macrolepiota</taxon>
    </lineage>
</organism>
<sequence length="370" mass="40012">MASQAVPDVQKAWLVTRQGKPSRSLKLELNLPVPKKLKAGEVLLRVQAGALNPVGWKLMKMLPNFIARRPHIAEHDLAGVIIDSNGTQFKNGDEVFGWIPTTLTMKTGQGALGEFARVPADHLVIRPPNVTPVQAAGITLAGLTAYQALHGIAKVEADQTVFIRGGSTAVGAFAIQLAKAAGAKVIATASGKNESFVRDLGADEFIDYTKVDLSMHLTERSPSPKFNIIFDAVGSTDSSLYTSSEAYLAPNGIFVTTGPLPQNSSMLEIWKLVKSLGVLIIPRWLGGTKRTYRYFGRSFPVYGGSDRSRIVGVVNKNEDLQALRALVDNGSVRPIVDSVFEFDDVPKAYERIMTTRSTGKVVVKVDPTVN</sequence>
<gene>
    <name evidence="2" type="ORF">P691DRAFT_722379</name>
</gene>
<feature type="domain" description="Enoyl reductase (ER)" evidence="1">
    <location>
        <begin position="22"/>
        <end position="363"/>
    </location>
</feature>
<dbReference type="SMART" id="SM00829">
    <property type="entry name" value="PKS_ER"/>
    <property type="match status" value="1"/>
</dbReference>
<dbReference type="Pfam" id="PF13602">
    <property type="entry name" value="ADH_zinc_N_2"/>
    <property type="match status" value="1"/>
</dbReference>
<name>A0A9P5XIX4_9AGAR</name>
<dbReference type="GO" id="GO:0016491">
    <property type="term" value="F:oxidoreductase activity"/>
    <property type="evidence" value="ECO:0007669"/>
    <property type="project" value="InterPro"/>
</dbReference>
<evidence type="ECO:0000259" key="1">
    <source>
        <dbReference type="SMART" id="SM00829"/>
    </source>
</evidence>
<evidence type="ECO:0000313" key="2">
    <source>
        <dbReference type="EMBL" id="KAF9452297.1"/>
    </source>
</evidence>
<dbReference type="OrthoDB" id="3509362at2759"/>
<dbReference type="SUPFAM" id="SSF50129">
    <property type="entry name" value="GroES-like"/>
    <property type="match status" value="1"/>
</dbReference>
<dbReference type="SUPFAM" id="SSF51735">
    <property type="entry name" value="NAD(P)-binding Rossmann-fold domains"/>
    <property type="match status" value="1"/>
</dbReference>
<dbReference type="InterPro" id="IPR011032">
    <property type="entry name" value="GroES-like_sf"/>
</dbReference>
<keyword evidence="3" id="KW-1185">Reference proteome</keyword>
<comment type="caution">
    <text evidence="2">The sequence shown here is derived from an EMBL/GenBank/DDBJ whole genome shotgun (WGS) entry which is preliminary data.</text>
</comment>
<dbReference type="Gene3D" id="3.40.50.720">
    <property type="entry name" value="NAD(P)-binding Rossmann-like Domain"/>
    <property type="match status" value="1"/>
</dbReference>
<proteinExistence type="predicted"/>
<accession>A0A9P5XIX4</accession>
<protein>
    <submittedName>
        <fullName evidence="2">NAD(P)-binding protein</fullName>
    </submittedName>
</protein>
<dbReference type="InterPro" id="IPR013154">
    <property type="entry name" value="ADH-like_N"/>
</dbReference>
<dbReference type="CDD" id="cd08267">
    <property type="entry name" value="MDR1"/>
    <property type="match status" value="1"/>
</dbReference>